<protein>
    <submittedName>
        <fullName evidence="1">Putative dimethyladenosine transferase</fullName>
    </submittedName>
</protein>
<keyword evidence="1" id="KW-0808">Transferase</keyword>
<evidence type="ECO:0000313" key="1">
    <source>
        <dbReference type="EMBL" id="EKC26947.1"/>
    </source>
</evidence>
<gene>
    <name evidence="1" type="ORF">CGI_10019866</name>
</gene>
<sequence length="101" mass="11811">MPKVRVAKKSRTHQDVQKQGINFNKEFGQHILKNPLVVNSMIEKPCVLNLRLLHCNTKWKEIFEQLCRNIVGCVCKCDLYTTSCFSSDLLLVRFRDKIDMI</sequence>
<dbReference type="HOGENOM" id="CLU_2294336_0_0_1"/>
<organism evidence="1">
    <name type="scientific">Magallana gigas</name>
    <name type="common">Pacific oyster</name>
    <name type="synonym">Crassostrea gigas</name>
    <dbReference type="NCBI Taxonomy" id="29159"/>
    <lineage>
        <taxon>Eukaryota</taxon>
        <taxon>Metazoa</taxon>
        <taxon>Spiralia</taxon>
        <taxon>Lophotrochozoa</taxon>
        <taxon>Mollusca</taxon>
        <taxon>Bivalvia</taxon>
        <taxon>Autobranchia</taxon>
        <taxon>Pteriomorphia</taxon>
        <taxon>Ostreida</taxon>
        <taxon>Ostreoidea</taxon>
        <taxon>Ostreidae</taxon>
        <taxon>Magallana</taxon>
    </lineage>
</organism>
<reference evidence="1" key="1">
    <citation type="journal article" date="2012" name="Nature">
        <title>The oyster genome reveals stress adaptation and complexity of shell formation.</title>
        <authorList>
            <person name="Zhang G."/>
            <person name="Fang X."/>
            <person name="Guo X."/>
            <person name="Li L."/>
            <person name="Luo R."/>
            <person name="Xu F."/>
            <person name="Yang P."/>
            <person name="Zhang L."/>
            <person name="Wang X."/>
            <person name="Qi H."/>
            <person name="Xiong Z."/>
            <person name="Que H."/>
            <person name="Xie Y."/>
            <person name="Holland P.W."/>
            <person name="Paps J."/>
            <person name="Zhu Y."/>
            <person name="Wu F."/>
            <person name="Chen Y."/>
            <person name="Wang J."/>
            <person name="Peng C."/>
            <person name="Meng J."/>
            <person name="Yang L."/>
            <person name="Liu J."/>
            <person name="Wen B."/>
            <person name="Zhang N."/>
            <person name="Huang Z."/>
            <person name="Zhu Q."/>
            <person name="Feng Y."/>
            <person name="Mount A."/>
            <person name="Hedgecock D."/>
            <person name="Xu Z."/>
            <person name="Liu Y."/>
            <person name="Domazet-Loso T."/>
            <person name="Du Y."/>
            <person name="Sun X."/>
            <person name="Zhang S."/>
            <person name="Liu B."/>
            <person name="Cheng P."/>
            <person name="Jiang X."/>
            <person name="Li J."/>
            <person name="Fan D."/>
            <person name="Wang W."/>
            <person name="Fu W."/>
            <person name="Wang T."/>
            <person name="Wang B."/>
            <person name="Zhang J."/>
            <person name="Peng Z."/>
            <person name="Li Y."/>
            <person name="Li N."/>
            <person name="Wang J."/>
            <person name="Chen M."/>
            <person name="He Y."/>
            <person name="Tan F."/>
            <person name="Song X."/>
            <person name="Zheng Q."/>
            <person name="Huang R."/>
            <person name="Yang H."/>
            <person name="Du X."/>
            <person name="Chen L."/>
            <person name="Yang M."/>
            <person name="Gaffney P.M."/>
            <person name="Wang S."/>
            <person name="Luo L."/>
            <person name="She Z."/>
            <person name="Ming Y."/>
            <person name="Huang W."/>
            <person name="Zhang S."/>
            <person name="Huang B."/>
            <person name="Zhang Y."/>
            <person name="Qu T."/>
            <person name="Ni P."/>
            <person name="Miao G."/>
            <person name="Wang J."/>
            <person name="Wang Q."/>
            <person name="Steinberg C.E."/>
            <person name="Wang H."/>
            <person name="Li N."/>
            <person name="Qian L."/>
            <person name="Zhang G."/>
            <person name="Li Y."/>
            <person name="Yang H."/>
            <person name="Liu X."/>
            <person name="Wang J."/>
            <person name="Yin Y."/>
            <person name="Wang J."/>
        </authorList>
    </citation>
    <scope>NUCLEOTIDE SEQUENCE [LARGE SCALE GENOMIC DNA]</scope>
    <source>
        <strain evidence="1">05x7-T-G4-1.051#20</strain>
    </source>
</reference>
<dbReference type="AlphaFoldDB" id="K1PRP0"/>
<dbReference type="InParanoid" id="K1PRP0"/>
<proteinExistence type="predicted"/>
<dbReference type="GO" id="GO:0016740">
    <property type="term" value="F:transferase activity"/>
    <property type="evidence" value="ECO:0007669"/>
    <property type="project" value="UniProtKB-KW"/>
</dbReference>
<dbReference type="EMBL" id="JH816673">
    <property type="protein sequence ID" value="EKC26947.1"/>
    <property type="molecule type" value="Genomic_DNA"/>
</dbReference>
<accession>K1PRP0</accession>
<name>K1PRP0_MAGGI</name>